<dbReference type="EMBL" id="NFIJ01000002">
    <property type="protein sequence ID" value="OUO06858.1"/>
    <property type="molecule type" value="Genomic_DNA"/>
</dbReference>
<evidence type="ECO:0000313" key="2">
    <source>
        <dbReference type="Proteomes" id="UP000195975"/>
    </source>
</evidence>
<evidence type="ECO:0000313" key="1">
    <source>
        <dbReference type="EMBL" id="OUO06858.1"/>
    </source>
</evidence>
<name>A0A9Q5SU67_9BACT</name>
<gene>
    <name evidence="1" type="ORF">B5F96_04015</name>
</gene>
<reference evidence="2" key="1">
    <citation type="submission" date="2017-04" db="EMBL/GenBank/DDBJ databases">
        <title>Function of individual gut microbiota members based on whole genome sequencing of pure cultures obtained from chicken caecum.</title>
        <authorList>
            <person name="Medvecky M."/>
            <person name="Cejkova D."/>
            <person name="Polansky O."/>
            <person name="Karasova D."/>
            <person name="Kubasova T."/>
            <person name="Cizek A."/>
            <person name="Rychlik I."/>
        </authorList>
    </citation>
    <scope>NUCLEOTIDE SEQUENCE [LARGE SCALE GENOMIC DNA]</scope>
    <source>
        <strain evidence="2">An42</strain>
    </source>
</reference>
<proteinExistence type="predicted"/>
<dbReference type="Proteomes" id="UP000195975">
    <property type="component" value="Unassembled WGS sequence"/>
</dbReference>
<organism evidence="1 2">
    <name type="scientific">Parabacteroides johnsonii</name>
    <dbReference type="NCBI Taxonomy" id="387661"/>
    <lineage>
        <taxon>Bacteria</taxon>
        <taxon>Pseudomonadati</taxon>
        <taxon>Bacteroidota</taxon>
        <taxon>Bacteroidia</taxon>
        <taxon>Bacteroidales</taxon>
        <taxon>Tannerellaceae</taxon>
        <taxon>Parabacteroides</taxon>
    </lineage>
</organism>
<sequence length="61" mass="7425">MRNFTGDFVFLQNVRFAFFRFVYTHPFIGMVNPLFPRYVFFYPYCNKGKKAIGSNRNYYCI</sequence>
<dbReference type="AlphaFoldDB" id="A0A9Q5SU67"/>
<protein>
    <submittedName>
        <fullName evidence="1">Uncharacterized protein</fullName>
    </submittedName>
</protein>
<accession>A0A9Q5SU67</accession>
<comment type="caution">
    <text evidence="1">The sequence shown here is derived from an EMBL/GenBank/DDBJ whole genome shotgun (WGS) entry which is preliminary data.</text>
</comment>